<dbReference type="EMBL" id="JAAIUW010000004">
    <property type="protein sequence ID" value="KAF7834428.1"/>
    <property type="molecule type" value="Genomic_DNA"/>
</dbReference>
<evidence type="ECO:0000313" key="1">
    <source>
        <dbReference type="EMBL" id="KAF7834428.1"/>
    </source>
</evidence>
<accession>A0A834WXJ6</accession>
<gene>
    <name evidence="1" type="ORF">G2W53_009287</name>
</gene>
<organism evidence="1 2">
    <name type="scientific">Senna tora</name>
    <dbReference type="NCBI Taxonomy" id="362788"/>
    <lineage>
        <taxon>Eukaryota</taxon>
        <taxon>Viridiplantae</taxon>
        <taxon>Streptophyta</taxon>
        <taxon>Embryophyta</taxon>
        <taxon>Tracheophyta</taxon>
        <taxon>Spermatophyta</taxon>
        <taxon>Magnoliopsida</taxon>
        <taxon>eudicotyledons</taxon>
        <taxon>Gunneridae</taxon>
        <taxon>Pentapetalae</taxon>
        <taxon>rosids</taxon>
        <taxon>fabids</taxon>
        <taxon>Fabales</taxon>
        <taxon>Fabaceae</taxon>
        <taxon>Caesalpinioideae</taxon>
        <taxon>Cassia clade</taxon>
        <taxon>Senna</taxon>
    </lineage>
</organism>
<keyword evidence="2" id="KW-1185">Reference proteome</keyword>
<name>A0A834WXJ6_9FABA</name>
<proteinExistence type="predicted"/>
<comment type="caution">
    <text evidence="1">The sequence shown here is derived from an EMBL/GenBank/DDBJ whole genome shotgun (WGS) entry which is preliminary data.</text>
</comment>
<protein>
    <submittedName>
        <fullName evidence="1">Uncharacterized protein</fullName>
    </submittedName>
</protein>
<sequence>MGKSKVGTTKAPKAVTQGSVELLIEQAS</sequence>
<evidence type="ECO:0000313" key="2">
    <source>
        <dbReference type="Proteomes" id="UP000634136"/>
    </source>
</evidence>
<dbReference type="Proteomes" id="UP000634136">
    <property type="component" value="Unassembled WGS sequence"/>
</dbReference>
<dbReference type="AlphaFoldDB" id="A0A834WXJ6"/>
<reference evidence="1" key="1">
    <citation type="submission" date="2020-09" db="EMBL/GenBank/DDBJ databases">
        <title>Genome-Enabled Discovery of Anthraquinone Biosynthesis in Senna tora.</title>
        <authorList>
            <person name="Kang S.-H."/>
            <person name="Pandey R.P."/>
            <person name="Lee C.-M."/>
            <person name="Sim J.-S."/>
            <person name="Jeong J.-T."/>
            <person name="Choi B.-S."/>
            <person name="Jung M."/>
            <person name="Ginzburg D."/>
            <person name="Zhao K."/>
            <person name="Won S.Y."/>
            <person name="Oh T.-J."/>
            <person name="Yu Y."/>
            <person name="Kim N.-H."/>
            <person name="Lee O.R."/>
            <person name="Lee T.-H."/>
            <person name="Bashyal P."/>
            <person name="Kim T.-S."/>
            <person name="Lee W.-H."/>
            <person name="Kawkins C."/>
            <person name="Kim C.-K."/>
            <person name="Kim J.S."/>
            <person name="Ahn B.O."/>
            <person name="Rhee S.Y."/>
            <person name="Sohng J.K."/>
        </authorList>
    </citation>
    <scope>NUCLEOTIDE SEQUENCE</scope>
    <source>
        <tissue evidence="1">Leaf</tissue>
    </source>
</reference>